<dbReference type="AlphaFoldDB" id="A0A9X4NTS6"/>
<name>A0A9X4NTS6_9BURK</name>
<evidence type="ECO:0000313" key="2">
    <source>
        <dbReference type="EMBL" id="MDG5977738.1"/>
    </source>
</evidence>
<comment type="caution">
    <text evidence="2">The sequence shown here is derived from an EMBL/GenBank/DDBJ whole genome shotgun (WGS) entry which is preliminary data.</text>
</comment>
<protein>
    <recommendedName>
        <fullName evidence="4">DUF3617 domain-containing protein</fullName>
    </recommendedName>
</protein>
<evidence type="ECO:0008006" key="4">
    <source>
        <dbReference type="Google" id="ProtNLM"/>
    </source>
</evidence>
<evidence type="ECO:0000313" key="3">
    <source>
        <dbReference type="Proteomes" id="UP001152876"/>
    </source>
</evidence>
<dbReference type="EMBL" id="AOGK01000025">
    <property type="protein sequence ID" value="MDG5977738.1"/>
    <property type="molecule type" value="Genomic_DNA"/>
</dbReference>
<feature type="signal peptide" evidence="1">
    <location>
        <begin position="1"/>
        <end position="22"/>
    </location>
</feature>
<keyword evidence="1" id="KW-0732">Signal</keyword>
<dbReference type="Pfam" id="PF12276">
    <property type="entry name" value="DUF3617"/>
    <property type="match status" value="1"/>
</dbReference>
<dbReference type="RefSeq" id="WP_068174810.1">
    <property type="nucleotide sequence ID" value="NZ_AOGK01000025.1"/>
</dbReference>
<reference evidence="2" key="1">
    <citation type="submission" date="2013-01" db="EMBL/GenBank/DDBJ databases">
        <title>Genome draft of Hydrogenophaga taeniospiralis 2K1.</title>
        <authorList>
            <person name="Gomila M."/>
            <person name="Lalucat J."/>
        </authorList>
    </citation>
    <scope>NUCLEOTIDE SEQUENCE</scope>
    <source>
        <strain evidence="2">CCUG 15921</strain>
    </source>
</reference>
<sequence length="185" mass="19762">MIKPLSAALLATLTLCATASLAQSTRPGLWAVEHKMGGNPELERAMAQMQKQLASMPPEQRKQMEAMLGQQGVSMAPGKNGGMALKICITPEMAARQELPSQTEGDCTTTIHSRSASALKMSYVCKNPPSSGEGTYTFSGDTAYTMKMVMNTTRQGKPASMTMEGQGKWLSADCGTVKPMAVPKR</sequence>
<organism evidence="2 3">
    <name type="scientific">Hydrogenophaga taeniospiralis CCUG 15921</name>
    <dbReference type="NCBI Taxonomy" id="1281780"/>
    <lineage>
        <taxon>Bacteria</taxon>
        <taxon>Pseudomonadati</taxon>
        <taxon>Pseudomonadota</taxon>
        <taxon>Betaproteobacteria</taxon>
        <taxon>Burkholderiales</taxon>
        <taxon>Comamonadaceae</taxon>
        <taxon>Hydrogenophaga</taxon>
    </lineage>
</organism>
<keyword evidence="3" id="KW-1185">Reference proteome</keyword>
<feature type="chain" id="PRO_5040878777" description="DUF3617 domain-containing protein" evidence="1">
    <location>
        <begin position="23"/>
        <end position="185"/>
    </location>
</feature>
<dbReference type="InterPro" id="IPR022061">
    <property type="entry name" value="DUF3617"/>
</dbReference>
<dbReference type="Proteomes" id="UP001152876">
    <property type="component" value="Unassembled WGS sequence"/>
</dbReference>
<accession>A0A9X4NTS6</accession>
<proteinExistence type="predicted"/>
<evidence type="ECO:0000256" key="1">
    <source>
        <dbReference type="SAM" id="SignalP"/>
    </source>
</evidence>
<dbReference type="OrthoDB" id="8536404at2"/>
<gene>
    <name evidence="2" type="ORF">H010_20971</name>
</gene>